<dbReference type="EMBL" id="LNKD01000009">
    <property type="protein sequence ID" value="OSG84538.1"/>
    <property type="molecule type" value="Genomic_DNA"/>
</dbReference>
<evidence type="ECO:0000313" key="1">
    <source>
        <dbReference type="EMBL" id="OSG84538.1"/>
    </source>
</evidence>
<comment type="caution">
    <text evidence="1">The sequence shown here is derived from an EMBL/GenBank/DDBJ whole genome shotgun (WGS) entry which is preliminary data.</text>
</comment>
<reference evidence="1 2" key="1">
    <citation type="journal article" date="2016" name="Sci. Rep.">
        <title>Evaluation of genetic diversity among strains of the human gut commensal Bifidobacterium adolescentis.</title>
        <authorList>
            <person name="Duranti S."/>
            <person name="Milani C."/>
            <person name="Lugli G.A."/>
            <person name="Mancabelli L."/>
            <person name="Turroni F."/>
            <person name="Ferrario C."/>
            <person name="Mangifesta M."/>
            <person name="Viappiani A."/>
            <person name="Sanchez B."/>
            <person name="Margolles A."/>
            <person name="van Sinderen D."/>
            <person name="Ventura M."/>
        </authorList>
    </citation>
    <scope>NUCLEOTIDE SEQUENCE [LARGE SCALE GENOMIC DNA]</scope>
    <source>
        <strain evidence="1 2">487B</strain>
    </source>
</reference>
<name>A0A1X2YQU5_BIFAD</name>
<dbReference type="Proteomes" id="UP000193377">
    <property type="component" value="Unassembled WGS sequence"/>
</dbReference>
<gene>
    <name evidence="1" type="ORF">B0487_2202</name>
</gene>
<dbReference type="RefSeq" id="WP_085393632.1">
    <property type="nucleotide sequence ID" value="NZ_LNKD01000009.1"/>
</dbReference>
<accession>A0A1X2YQU5</accession>
<proteinExistence type="predicted"/>
<sequence length="161" mass="18315">MEKQNLKKPANPIQLRSLGWVDEELAMIQDQYSATLSAINFPCYTQSSSKTKDYQVVVDGKDYGMVREINCGNRFEYRALMADGDYIEPVSDIFHTSAIDAVCELARRHHDKEFASQLTDYVIAVSQVQELASAQLRKNTKDLLSEHFRTTDVHHSGQGER</sequence>
<dbReference type="AlphaFoldDB" id="A0A1X2YQU5"/>
<evidence type="ECO:0000313" key="2">
    <source>
        <dbReference type="Proteomes" id="UP000193377"/>
    </source>
</evidence>
<organism evidence="1 2">
    <name type="scientific">Bifidobacterium adolescentis</name>
    <dbReference type="NCBI Taxonomy" id="1680"/>
    <lineage>
        <taxon>Bacteria</taxon>
        <taxon>Bacillati</taxon>
        <taxon>Actinomycetota</taxon>
        <taxon>Actinomycetes</taxon>
        <taxon>Bifidobacteriales</taxon>
        <taxon>Bifidobacteriaceae</taxon>
        <taxon>Bifidobacterium</taxon>
    </lineage>
</organism>
<protein>
    <submittedName>
        <fullName evidence="1">Uncharacterized protein</fullName>
    </submittedName>
</protein>